<feature type="compositionally biased region" description="Polar residues" evidence="1">
    <location>
        <begin position="144"/>
        <end position="198"/>
    </location>
</feature>
<dbReference type="AlphaFoldDB" id="A0A2P6R0H2"/>
<dbReference type="InterPro" id="IPR056988">
    <property type="entry name" value="Zn_ribbon_pln"/>
</dbReference>
<name>A0A2P6R0H2_ROSCH</name>
<proteinExistence type="predicted"/>
<evidence type="ECO:0000313" key="3">
    <source>
        <dbReference type="EMBL" id="PRQ39879.1"/>
    </source>
</evidence>
<dbReference type="InterPro" id="IPR036869">
    <property type="entry name" value="J_dom_sf"/>
</dbReference>
<dbReference type="STRING" id="74649.A0A2P6R0H2"/>
<evidence type="ECO:0000259" key="2">
    <source>
        <dbReference type="PROSITE" id="PS50076"/>
    </source>
</evidence>
<sequence length="382" mass="41960">MECNKDEGIRAKEIAERKFGEKDLMGAKKFALKAQSLYPGIDGIQQLLATLDVYMRAENKIGGEADWYGIIGVDPEADDETVKKQYRKLALSLHPDKNKFVGADGAFNLLKEAWDLLSDKTKRAAYDRRRNVFVHQKVVHQKVSTAQGSQGSNGSAHQKVSTAGQGSHGATGTTTKGRASNAKAQTATKRAAPSSTPASVEPIPKSFWSECPKCRMRFEYSGKYLRCNIFCPNCNKLFQAVEIVPPAICGSKSTTPFYTGRSTPASENVGETGFISHVSLTEKSVTWVPFSRAAGASQAANAARVDLQGSARAARPSKPAKASNEEKRASKKGRKCNIDEETLARARESFTRDLNDDERKKRFDARRKKDFDASGRRDNDIL</sequence>
<feature type="region of interest" description="Disordered" evidence="1">
    <location>
        <begin position="307"/>
        <end position="382"/>
    </location>
</feature>
<keyword evidence="4" id="KW-1185">Reference proteome</keyword>
<dbReference type="Pfam" id="PF23551">
    <property type="entry name" value="Zn_ribbon_20"/>
    <property type="match status" value="1"/>
</dbReference>
<dbReference type="Proteomes" id="UP000238479">
    <property type="component" value="Chromosome 4"/>
</dbReference>
<feature type="domain" description="J" evidence="2">
    <location>
        <begin position="66"/>
        <end position="130"/>
    </location>
</feature>
<protein>
    <submittedName>
        <fullName evidence="3">Putative DnaJ domain-containing protein</fullName>
    </submittedName>
</protein>
<dbReference type="SUPFAM" id="SSF46565">
    <property type="entry name" value="Chaperone J-domain"/>
    <property type="match status" value="1"/>
</dbReference>
<accession>A0A2P6R0H2</accession>
<dbReference type="PANTHER" id="PTHR44137">
    <property type="entry name" value="BNAC03G44070D PROTEIN"/>
    <property type="match status" value="1"/>
</dbReference>
<dbReference type="InterPro" id="IPR001623">
    <property type="entry name" value="DnaJ_domain"/>
</dbReference>
<dbReference type="OrthoDB" id="1194519at2759"/>
<dbReference type="Pfam" id="PF00226">
    <property type="entry name" value="DnaJ"/>
    <property type="match status" value="1"/>
</dbReference>
<dbReference type="CDD" id="cd06257">
    <property type="entry name" value="DnaJ"/>
    <property type="match status" value="1"/>
</dbReference>
<evidence type="ECO:0000313" key="4">
    <source>
        <dbReference type="Proteomes" id="UP000238479"/>
    </source>
</evidence>
<dbReference type="Gramene" id="PRQ39879">
    <property type="protein sequence ID" value="PRQ39879"/>
    <property type="gene ID" value="RchiOBHm_Chr4g0430031"/>
</dbReference>
<dbReference type="InterPro" id="IPR018253">
    <property type="entry name" value="DnaJ_domain_CS"/>
</dbReference>
<dbReference type="PANTHER" id="PTHR44137:SF32">
    <property type="entry name" value="DNAJ HEAT SHOCK AMINO-TERMINAL DOMAIN PROTEIN"/>
    <property type="match status" value="1"/>
</dbReference>
<gene>
    <name evidence="3" type="ORF">RchiOBHm_Chr4g0430031</name>
</gene>
<feature type="compositionally biased region" description="Low complexity" evidence="1">
    <location>
        <begin position="310"/>
        <end position="322"/>
    </location>
</feature>
<evidence type="ECO:0000256" key="1">
    <source>
        <dbReference type="SAM" id="MobiDB-lite"/>
    </source>
</evidence>
<dbReference type="PROSITE" id="PS50076">
    <property type="entry name" value="DNAJ_2"/>
    <property type="match status" value="1"/>
</dbReference>
<feature type="region of interest" description="Disordered" evidence="1">
    <location>
        <begin position="143"/>
        <end position="201"/>
    </location>
</feature>
<feature type="compositionally biased region" description="Basic and acidic residues" evidence="1">
    <location>
        <begin position="336"/>
        <end position="382"/>
    </location>
</feature>
<reference evidence="3 4" key="1">
    <citation type="journal article" date="2018" name="Nat. Genet.">
        <title>The Rosa genome provides new insights in the design of modern roses.</title>
        <authorList>
            <person name="Bendahmane M."/>
        </authorList>
    </citation>
    <scope>NUCLEOTIDE SEQUENCE [LARGE SCALE GENOMIC DNA]</scope>
    <source>
        <strain evidence="4">cv. Old Blush</strain>
    </source>
</reference>
<dbReference type="OMA" id="AKRKCIT"/>
<dbReference type="PRINTS" id="PR00625">
    <property type="entry name" value="JDOMAIN"/>
</dbReference>
<dbReference type="PROSITE" id="PS00636">
    <property type="entry name" value="DNAJ_1"/>
    <property type="match status" value="1"/>
</dbReference>
<dbReference type="EMBL" id="PDCK01000042">
    <property type="protein sequence ID" value="PRQ39879.1"/>
    <property type="molecule type" value="Genomic_DNA"/>
</dbReference>
<organism evidence="3 4">
    <name type="scientific">Rosa chinensis</name>
    <name type="common">China rose</name>
    <dbReference type="NCBI Taxonomy" id="74649"/>
    <lineage>
        <taxon>Eukaryota</taxon>
        <taxon>Viridiplantae</taxon>
        <taxon>Streptophyta</taxon>
        <taxon>Embryophyta</taxon>
        <taxon>Tracheophyta</taxon>
        <taxon>Spermatophyta</taxon>
        <taxon>Magnoliopsida</taxon>
        <taxon>eudicotyledons</taxon>
        <taxon>Gunneridae</taxon>
        <taxon>Pentapetalae</taxon>
        <taxon>rosids</taxon>
        <taxon>fabids</taxon>
        <taxon>Rosales</taxon>
        <taxon>Rosaceae</taxon>
        <taxon>Rosoideae</taxon>
        <taxon>Rosoideae incertae sedis</taxon>
        <taxon>Rosa</taxon>
    </lineage>
</organism>
<dbReference type="Gene3D" id="1.10.287.110">
    <property type="entry name" value="DnaJ domain"/>
    <property type="match status" value="1"/>
</dbReference>
<dbReference type="SMART" id="SM00271">
    <property type="entry name" value="DnaJ"/>
    <property type="match status" value="1"/>
</dbReference>
<comment type="caution">
    <text evidence="3">The sequence shown here is derived from an EMBL/GenBank/DDBJ whole genome shotgun (WGS) entry which is preliminary data.</text>
</comment>